<keyword evidence="8" id="KW-1185">Reference proteome</keyword>
<proteinExistence type="inferred from homology"/>
<evidence type="ECO:0000313" key="7">
    <source>
        <dbReference type="EMBL" id="AEH22273.1"/>
    </source>
</evidence>
<name>F8C461_THEGP</name>
<dbReference type="GO" id="GO:0015937">
    <property type="term" value="P:coenzyme A biosynthetic process"/>
    <property type="evidence" value="ECO:0007669"/>
    <property type="project" value="UniProtKB-UniRule"/>
</dbReference>
<dbReference type="AlphaFoldDB" id="F8C461"/>
<dbReference type="CDD" id="cd02022">
    <property type="entry name" value="DPCK"/>
    <property type="match status" value="1"/>
</dbReference>
<reference evidence="7 8" key="1">
    <citation type="journal article" date="2013" name="Genome Announc.">
        <title>Complete genome sequence of the hyperthermophilic sulfate-reducing bacterium Thermodesulfobacterium geofontis OPF15T.</title>
        <authorList>
            <person name="Elkins J.G."/>
            <person name="Hamilton-Brehm S.D."/>
            <person name="Lucas S."/>
            <person name="Han J."/>
            <person name="Lapidus A."/>
            <person name="Cheng J.F."/>
            <person name="Goodwin L.A."/>
            <person name="Pitluck S."/>
            <person name="Peters L."/>
            <person name="Mikhailova N."/>
            <person name="Davenport K.W."/>
            <person name="Detter J.C."/>
            <person name="Han C.S."/>
            <person name="Tapia R."/>
            <person name="Land M.L."/>
            <person name="Hauser L."/>
            <person name="Kyrpides N.C."/>
            <person name="Ivanova N.N."/>
            <person name="Pagani I."/>
            <person name="Bruce D."/>
            <person name="Woyke T."/>
            <person name="Cottingham R.W."/>
        </authorList>
    </citation>
    <scope>NUCLEOTIDE SEQUENCE [LARGE SCALE GENOMIC DNA]</scope>
    <source>
        <strain evidence="7 8">OPF15</strain>
    </source>
</reference>
<organism evidence="7 8">
    <name type="scientific">Thermodesulfobacterium geofontis (strain OPF15)</name>
    <dbReference type="NCBI Taxonomy" id="795359"/>
    <lineage>
        <taxon>Bacteria</taxon>
        <taxon>Pseudomonadati</taxon>
        <taxon>Thermodesulfobacteriota</taxon>
        <taxon>Thermodesulfobacteria</taxon>
        <taxon>Thermodesulfobacteriales</taxon>
        <taxon>Thermodesulfobacteriaceae</taxon>
        <taxon>Thermodesulfobacterium</taxon>
    </lineage>
</organism>
<dbReference type="PANTHER" id="PTHR10695">
    <property type="entry name" value="DEPHOSPHO-COA KINASE-RELATED"/>
    <property type="match status" value="1"/>
</dbReference>
<keyword evidence="5" id="KW-0963">Cytoplasm</keyword>
<dbReference type="RefSeq" id="WP_013908973.1">
    <property type="nucleotide sequence ID" value="NC_015682.1"/>
</dbReference>
<dbReference type="KEGG" id="top:TOPB45_0158"/>
<dbReference type="GO" id="GO:0005524">
    <property type="term" value="F:ATP binding"/>
    <property type="evidence" value="ECO:0007669"/>
    <property type="project" value="UniProtKB-UniRule"/>
</dbReference>
<dbReference type="Gene3D" id="3.40.50.300">
    <property type="entry name" value="P-loop containing nucleotide triphosphate hydrolases"/>
    <property type="match status" value="1"/>
</dbReference>
<comment type="subcellular location">
    <subcellularLocation>
        <location evidence="5">Cytoplasm</location>
    </subcellularLocation>
</comment>
<dbReference type="PATRIC" id="fig|795359.3.peg.159"/>
<evidence type="ECO:0000256" key="6">
    <source>
        <dbReference type="NCBIfam" id="TIGR00152"/>
    </source>
</evidence>
<dbReference type="SUPFAM" id="SSF52540">
    <property type="entry name" value="P-loop containing nucleoside triphosphate hydrolases"/>
    <property type="match status" value="1"/>
</dbReference>
<keyword evidence="3 5" id="KW-0067">ATP-binding</keyword>
<feature type="binding site" evidence="5">
    <location>
        <begin position="11"/>
        <end position="16"/>
    </location>
    <ligand>
        <name>ATP</name>
        <dbReference type="ChEBI" id="CHEBI:30616"/>
    </ligand>
</feature>
<keyword evidence="2 5" id="KW-0547">Nucleotide-binding</keyword>
<dbReference type="PROSITE" id="PS51219">
    <property type="entry name" value="DPCK"/>
    <property type="match status" value="1"/>
</dbReference>
<dbReference type="GO" id="GO:0005737">
    <property type="term" value="C:cytoplasm"/>
    <property type="evidence" value="ECO:0007669"/>
    <property type="project" value="UniProtKB-SubCell"/>
</dbReference>
<keyword evidence="5 7" id="KW-0808">Transferase</keyword>
<evidence type="ECO:0000256" key="4">
    <source>
        <dbReference type="ARBA" id="ARBA00022993"/>
    </source>
</evidence>
<evidence type="ECO:0000313" key="8">
    <source>
        <dbReference type="Proteomes" id="UP000006583"/>
    </source>
</evidence>
<dbReference type="HOGENOM" id="CLU_057180_3_1_0"/>
<protein>
    <recommendedName>
        <fullName evidence="5 6">Dephospho-CoA kinase</fullName>
        <ecNumber evidence="5 6">2.7.1.24</ecNumber>
    </recommendedName>
    <alternativeName>
        <fullName evidence="5">Dephosphocoenzyme A kinase</fullName>
    </alternativeName>
</protein>
<comment type="similarity">
    <text evidence="1 5">Belongs to the CoaE family.</text>
</comment>
<dbReference type="STRING" id="795359.TOPB45_0158"/>
<dbReference type="NCBIfam" id="TIGR00152">
    <property type="entry name" value="dephospho-CoA kinase"/>
    <property type="match status" value="1"/>
</dbReference>
<dbReference type="EMBL" id="CP002829">
    <property type="protein sequence ID" value="AEH22273.1"/>
    <property type="molecule type" value="Genomic_DNA"/>
</dbReference>
<evidence type="ECO:0000256" key="5">
    <source>
        <dbReference type="HAMAP-Rule" id="MF_00376"/>
    </source>
</evidence>
<dbReference type="InterPro" id="IPR001977">
    <property type="entry name" value="Depp_CoAkinase"/>
</dbReference>
<dbReference type="PROSITE" id="PS51257">
    <property type="entry name" value="PROKAR_LIPOPROTEIN"/>
    <property type="match status" value="1"/>
</dbReference>
<evidence type="ECO:0000256" key="2">
    <source>
        <dbReference type="ARBA" id="ARBA00022741"/>
    </source>
</evidence>
<gene>
    <name evidence="5" type="primary">coaE</name>
    <name evidence="7" type="ordered locus">TOPB45_0158</name>
</gene>
<dbReference type="InterPro" id="IPR027417">
    <property type="entry name" value="P-loop_NTPase"/>
</dbReference>
<comment type="function">
    <text evidence="5">Catalyzes the phosphorylation of the 3'-hydroxyl group of dephosphocoenzyme A to form coenzyme A.</text>
</comment>
<keyword evidence="4 5" id="KW-0173">Coenzyme A biosynthesis</keyword>
<dbReference type="OrthoDB" id="9812943at2"/>
<keyword evidence="5 7" id="KW-0418">Kinase</keyword>
<dbReference type="eggNOG" id="COG0237">
    <property type="taxonomic scope" value="Bacteria"/>
</dbReference>
<accession>F8C461</accession>
<dbReference type="Proteomes" id="UP000006583">
    <property type="component" value="Chromosome"/>
</dbReference>
<evidence type="ECO:0000256" key="3">
    <source>
        <dbReference type="ARBA" id="ARBA00022840"/>
    </source>
</evidence>
<dbReference type="PANTHER" id="PTHR10695:SF46">
    <property type="entry name" value="BIFUNCTIONAL COENZYME A SYNTHASE-RELATED"/>
    <property type="match status" value="1"/>
</dbReference>
<comment type="pathway">
    <text evidence="5">Cofactor biosynthesis; coenzyme A biosynthesis; CoA from (R)-pantothenate: step 5/5.</text>
</comment>
<comment type="catalytic activity">
    <reaction evidence="5">
        <text>3'-dephospho-CoA + ATP = ADP + CoA + H(+)</text>
        <dbReference type="Rhea" id="RHEA:18245"/>
        <dbReference type="ChEBI" id="CHEBI:15378"/>
        <dbReference type="ChEBI" id="CHEBI:30616"/>
        <dbReference type="ChEBI" id="CHEBI:57287"/>
        <dbReference type="ChEBI" id="CHEBI:57328"/>
        <dbReference type="ChEBI" id="CHEBI:456216"/>
        <dbReference type="EC" id="2.7.1.24"/>
    </reaction>
</comment>
<dbReference type="GO" id="GO:0004140">
    <property type="term" value="F:dephospho-CoA kinase activity"/>
    <property type="evidence" value="ECO:0007669"/>
    <property type="project" value="UniProtKB-UniRule"/>
</dbReference>
<dbReference type="HAMAP" id="MF_00376">
    <property type="entry name" value="Dephospho_CoA_kinase"/>
    <property type="match status" value="1"/>
</dbReference>
<dbReference type="Pfam" id="PF01121">
    <property type="entry name" value="CoaE"/>
    <property type="match status" value="1"/>
</dbReference>
<dbReference type="EC" id="2.7.1.24" evidence="5 6"/>
<evidence type="ECO:0000256" key="1">
    <source>
        <dbReference type="ARBA" id="ARBA00009018"/>
    </source>
</evidence>
<sequence>MKKIAITGSLATGKSTVLKILQNLGFATFSCDEVVRNLYEDPEIKKRVIGIFGEEILEPDGKLNKKKILEKILENQEFKKELEALFHPLVKKKCIEFINANKEEKILFFEVPLLFEAGWESFFDEIWVVSCSEKVQKERILKKGLDEKMGEGILKLQLPLSEKEKRAHRIIFSEKSIEDLEKELKEIIKEYLKA</sequence>
<dbReference type="UniPathway" id="UPA00241">
    <property type="reaction ID" value="UER00356"/>
</dbReference>